<proteinExistence type="predicted"/>
<dbReference type="AlphaFoldDB" id="A0A177AK15"/>
<evidence type="ECO:0000256" key="1">
    <source>
        <dbReference type="SAM" id="SignalP"/>
    </source>
</evidence>
<dbReference type="Proteomes" id="UP000077154">
    <property type="component" value="Unassembled WGS sequence"/>
</dbReference>
<sequence>MKLSALLPAALIAAAPTLACLETNGSIDLAGHVERITAIDNGVLVCDSAWGHRIDQDGHISLTCKPGFVYAVTKDGTMGWYKNPTNAYSFKQVVGGGHQTLYWSEKRYGCK</sequence>
<evidence type="ECO:0008006" key="3">
    <source>
        <dbReference type="Google" id="ProtNLM"/>
    </source>
</evidence>
<dbReference type="EMBL" id="KV441387">
    <property type="protein sequence ID" value="OAF62406.1"/>
    <property type="molecule type" value="Genomic_DNA"/>
</dbReference>
<feature type="signal peptide" evidence="1">
    <location>
        <begin position="1"/>
        <end position="19"/>
    </location>
</feature>
<evidence type="ECO:0000313" key="2">
    <source>
        <dbReference type="EMBL" id="OAF62406.1"/>
    </source>
</evidence>
<dbReference type="GeneID" id="36283918"/>
<reference evidence="2" key="1">
    <citation type="submission" date="2016-03" db="EMBL/GenBank/DDBJ databases">
        <title>Updated assembly of Pseudogymnoascus destructans, the fungus causing white-nose syndrome of bats.</title>
        <authorList>
            <person name="Palmer J.M."/>
            <person name="Drees K.P."/>
            <person name="Foster J.T."/>
            <person name="Lindner D.L."/>
        </authorList>
    </citation>
    <scope>NUCLEOTIDE SEQUENCE [LARGE SCALE GENOMIC DNA]</scope>
    <source>
        <strain evidence="2">20631-21</strain>
    </source>
</reference>
<dbReference type="VEuPathDB" id="FungiDB:GMDG_05685"/>
<accession>A0A177AK15</accession>
<organism evidence="2">
    <name type="scientific">Pseudogymnoascus destructans</name>
    <dbReference type="NCBI Taxonomy" id="655981"/>
    <lineage>
        <taxon>Eukaryota</taxon>
        <taxon>Fungi</taxon>
        <taxon>Dikarya</taxon>
        <taxon>Ascomycota</taxon>
        <taxon>Pezizomycotina</taxon>
        <taxon>Leotiomycetes</taxon>
        <taxon>Thelebolales</taxon>
        <taxon>Thelebolaceae</taxon>
        <taxon>Pseudogymnoascus</taxon>
    </lineage>
</organism>
<feature type="chain" id="PRO_5008056598" description="Ig-like domain-containing protein" evidence="1">
    <location>
        <begin position="20"/>
        <end position="111"/>
    </location>
</feature>
<protein>
    <recommendedName>
        <fullName evidence="3">Ig-like domain-containing protein</fullName>
    </recommendedName>
</protein>
<keyword evidence="1" id="KW-0732">Signal</keyword>
<dbReference type="OrthoDB" id="2827110at2759"/>
<name>A0A177AK15_9PEZI</name>
<gene>
    <name evidence="2" type="ORF">VC83_00825</name>
</gene>
<dbReference type="RefSeq" id="XP_024327678.1">
    <property type="nucleotide sequence ID" value="XM_024464512.1"/>
</dbReference>